<dbReference type="Proteomes" id="UP001628156">
    <property type="component" value="Unassembled WGS sequence"/>
</dbReference>
<evidence type="ECO:0000313" key="3">
    <source>
        <dbReference type="EMBL" id="GAB1219840.1"/>
    </source>
</evidence>
<keyword evidence="4" id="KW-1185">Reference proteome</keyword>
<feature type="compositionally biased region" description="Polar residues" evidence="1">
    <location>
        <begin position="32"/>
        <end position="50"/>
    </location>
</feature>
<dbReference type="SMART" id="SM00164">
    <property type="entry name" value="TBC"/>
    <property type="match status" value="1"/>
</dbReference>
<dbReference type="InterPro" id="IPR000195">
    <property type="entry name" value="Rab-GAP-TBC_dom"/>
</dbReference>
<evidence type="ECO:0000259" key="2">
    <source>
        <dbReference type="PROSITE" id="PS50086"/>
    </source>
</evidence>
<accession>A0ABQ0DAG2</accession>
<dbReference type="Gene3D" id="1.10.472.80">
    <property type="entry name" value="Ypt/Rab-GAP domain of gyp1p, domain 3"/>
    <property type="match status" value="1"/>
</dbReference>
<dbReference type="PROSITE" id="PS50086">
    <property type="entry name" value="TBC_RABGAP"/>
    <property type="match status" value="1"/>
</dbReference>
<dbReference type="EMBL" id="BAAFRS010000044">
    <property type="protein sequence ID" value="GAB1219840.1"/>
    <property type="molecule type" value="Genomic_DNA"/>
</dbReference>
<dbReference type="Pfam" id="PF00566">
    <property type="entry name" value="RabGAP-TBC"/>
    <property type="match status" value="1"/>
</dbReference>
<organism evidence="3 4">
    <name type="scientific">Entamoeba nuttalli</name>
    <dbReference type="NCBI Taxonomy" id="412467"/>
    <lineage>
        <taxon>Eukaryota</taxon>
        <taxon>Amoebozoa</taxon>
        <taxon>Evosea</taxon>
        <taxon>Archamoebae</taxon>
        <taxon>Mastigamoebida</taxon>
        <taxon>Entamoebidae</taxon>
        <taxon>Entamoeba</taxon>
    </lineage>
</organism>
<dbReference type="Gene3D" id="1.10.8.270">
    <property type="entry name" value="putative rabgap domain of human tbc1 domain family member 14 like domains"/>
    <property type="match status" value="1"/>
</dbReference>
<proteinExistence type="predicted"/>
<feature type="region of interest" description="Disordered" evidence="1">
    <location>
        <begin position="27"/>
        <end position="59"/>
    </location>
</feature>
<dbReference type="SUPFAM" id="SSF47923">
    <property type="entry name" value="Ypt/Rab-GAP domain of gyp1p"/>
    <property type="match status" value="2"/>
</dbReference>
<sequence>MSKKESQRMTSDPRVFLSFSKSLDLKKKRSSIGSPSSLRTMTVLSPSFTPRTPRVESPQIPEQKDDFERLQSFIEVLSPKLINKKKLQKLSWNGIAWQLRHKVWKILLGQVPLDQDKVEDVLKQKRTSYIEMRKKMLNDLRVNEENHYIQIKKDLKRSNKEIPFLFNSKIQTMMENVLLVWALRHPACGYVQGMNDLLVPLIYVYMTEYTYDQELTDQRINIIPSMLLECCEADSYWGLDSIMSRIQDNYTLEQQGIMNKVQRMEQIVKIATPELYQHLADNGVMFLQFAFRWINCCLLREFTLGTALRLWDSYMSVEDGTGFSELNMYCSASLLTYYSNDLLHMDFSEIIQFLQHLPTNTWGEQEIQVLVTQAFIYENTSDFASCQ</sequence>
<name>A0ABQ0DAG2_9EUKA</name>
<feature type="domain" description="Rab-GAP TBC" evidence="2">
    <location>
        <begin position="94"/>
        <end position="318"/>
    </location>
</feature>
<gene>
    <name evidence="3" type="ORF">ENUP19_0044G0014</name>
</gene>
<dbReference type="PANTHER" id="PTHR22957">
    <property type="entry name" value="TBC1 DOMAIN FAMILY MEMBER GTPASE-ACTIVATING PROTEIN"/>
    <property type="match status" value="1"/>
</dbReference>
<dbReference type="InterPro" id="IPR035969">
    <property type="entry name" value="Rab-GAP_TBC_sf"/>
</dbReference>
<protein>
    <recommendedName>
        <fullName evidence="2">Rab-GAP TBC domain-containing protein</fullName>
    </recommendedName>
</protein>
<reference evidence="3 4" key="1">
    <citation type="journal article" date="2019" name="PLoS Negl. Trop. Dis.">
        <title>Whole genome sequencing of Entamoeba nuttalli reveals mammalian host-related molecular signatures and a novel octapeptide-repeat surface protein.</title>
        <authorList>
            <person name="Tanaka M."/>
            <person name="Makiuchi T."/>
            <person name="Komiyama T."/>
            <person name="Shiina T."/>
            <person name="Osaki K."/>
            <person name="Tachibana H."/>
        </authorList>
    </citation>
    <scope>NUCLEOTIDE SEQUENCE [LARGE SCALE GENOMIC DNA]</scope>
    <source>
        <strain evidence="3 4">P19-061405</strain>
    </source>
</reference>
<dbReference type="Gene3D" id="1.10.10.750">
    <property type="entry name" value="Ypt/Rab-GAP domain of gyp1p, domain 1"/>
    <property type="match status" value="1"/>
</dbReference>
<evidence type="ECO:0000256" key="1">
    <source>
        <dbReference type="SAM" id="MobiDB-lite"/>
    </source>
</evidence>
<evidence type="ECO:0000313" key="4">
    <source>
        <dbReference type="Proteomes" id="UP001628156"/>
    </source>
</evidence>
<comment type="caution">
    <text evidence="3">The sequence shown here is derived from an EMBL/GenBank/DDBJ whole genome shotgun (WGS) entry which is preliminary data.</text>
</comment>
<dbReference type="PANTHER" id="PTHR22957:SF26">
    <property type="entry name" value="LD44506P"/>
    <property type="match status" value="1"/>
</dbReference>